<dbReference type="Gene3D" id="3.40.50.300">
    <property type="entry name" value="P-loop containing nucleotide triphosphate hydrolases"/>
    <property type="match status" value="1"/>
</dbReference>
<evidence type="ECO:0000259" key="1">
    <source>
        <dbReference type="Pfam" id="PF00350"/>
    </source>
</evidence>
<reference evidence="3" key="1">
    <citation type="submission" date="2011-07" db="EMBL/GenBank/DDBJ databases">
        <title>Complete genome sequence of Acetobacterium woodii.</title>
        <authorList>
            <person name="Poehlein A."/>
            <person name="Schmidt S."/>
            <person name="Kaster A.-K."/>
            <person name="Goenrich M."/>
            <person name="Vollmers J."/>
            <person name="Thuermer A."/>
            <person name="Gottschalk G."/>
            <person name="Thauer R.K."/>
            <person name="Daniel R."/>
            <person name="Mueller V."/>
        </authorList>
    </citation>
    <scope>NUCLEOTIDE SEQUENCE [LARGE SCALE GENOMIC DNA]</scope>
    <source>
        <strain evidence="3">ATCC 29683 / DSM 1030 / JCM 2381 / KCTC 1655 / WB1</strain>
    </source>
</reference>
<dbReference type="InterPro" id="IPR027417">
    <property type="entry name" value="P-loop_NTPase"/>
</dbReference>
<dbReference type="PANTHER" id="PTHR43681">
    <property type="entry name" value="TRANSMEMBRANE GTPASE FZO"/>
    <property type="match status" value="1"/>
</dbReference>
<protein>
    <recommendedName>
        <fullName evidence="1">Dynamin N-terminal domain-containing protein</fullName>
    </recommendedName>
</protein>
<organism evidence="2 3">
    <name type="scientific">Acetobacterium woodii (strain ATCC 29683 / DSM 1030 / JCM 2381 / KCTC 1655 / WB1)</name>
    <dbReference type="NCBI Taxonomy" id="931626"/>
    <lineage>
        <taxon>Bacteria</taxon>
        <taxon>Bacillati</taxon>
        <taxon>Bacillota</taxon>
        <taxon>Clostridia</taxon>
        <taxon>Eubacteriales</taxon>
        <taxon>Eubacteriaceae</taxon>
        <taxon>Acetobacterium</taxon>
    </lineage>
</organism>
<sequence length="559" mass="65000">MQDTKILSILKEVEILLSRTGISDDEIKKVVEIRNKIENNELVISVIGQFKRGKTSLINALLGADVLPIGVIPVTSVATKIQYGEEGVMVHFKNGEKERICLNDLIRFVAEQENPNNQKGVSFVNLYLPFDFLRNGLVLVDTPGVGSVHQNNTDEAYAFMKKSDAIIFMLSVDSPINEIEYEFLVSSKKYASKFYFTVNKIDTISCDDLNAYLNYCRNILREIMSAETIALFPISAKTKSGMNELLGHIEEDIQDSTASIIIDSVKIKLRDILKLALDHLEFYRNASNMPLKDLEQKREELISRLESLDQLAKESTYYLQQQIDELLEEIRIVIHRESEGIEEQLIAILNNGYEQYQNRKTKILDEKFRFLIETDLSNYLINLNDQGLETLVNGYDKLTELFNNKIDAVKDYLENIIFELFGTVYHYKKSIYKLSQRDDFYVRIKQQPVAFLVDINDFIYLMPRGWANKKIYSRYQKKIQSDVEHNVNNMIYNYQYKLKESVRELKYYFQNESESLKREIEDLINQVIDDKKIIATKLSAKLEELDSIYKQLEELLLKI</sequence>
<dbReference type="InterPro" id="IPR051943">
    <property type="entry name" value="TRAFAC_Dynamin-like_GTPase"/>
</dbReference>
<accession>H6LGL4</accession>
<feature type="domain" description="Dynamin N-terminal" evidence="1">
    <location>
        <begin position="44"/>
        <end position="200"/>
    </location>
</feature>
<evidence type="ECO:0000313" key="2">
    <source>
        <dbReference type="EMBL" id="AFA48342.1"/>
    </source>
</evidence>
<dbReference type="InterPro" id="IPR045063">
    <property type="entry name" value="Dynamin_N"/>
</dbReference>
<dbReference type="HOGENOM" id="CLU_025855_0_0_9"/>
<dbReference type="STRING" id="931626.Awo_c15600"/>
<dbReference type="PANTHER" id="PTHR43681:SF1">
    <property type="entry name" value="SARCALUMENIN"/>
    <property type="match status" value="1"/>
</dbReference>
<dbReference type="OrthoDB" id="9802035at2"/>
<keyword evidence="3" id="KW-1185">Reference proteome</keyword>
<dbReference type="AlphaFoldDB" id="H6LGL4"/>
<dbReference type="EMBL" id="CP002987">
    <property type="protein sequence ID" value="AFA48342.1"/>
    <property type="molecule type" value="Genomic_DNA"/>
</dbReference>
<dbReference type="RefSeq" id="WP_014355945.1">
    <property type="nucleotide sequence ID" value="NC_016894.1"/>
</dbReference>
<dbReference type="CDD" id="cd09912">
    <property type="entry name" value="DLP_2"/>
    <property type="match status" value="1"/>
</dbReference>
<proteinExistence type="predicted"/>
<dbReference type="KEGG" id="awo:Awo_c15600"/>
<name>H6LGL4_ACEWD</name>
<dbReference type="Pfam" id="PF00350">
    <property type="entry name" value="Dynamin_N"/>
    <property type="match status" value="1"/>
</dbReference>
<dbReference type="eggNOG" id="COG0699">
    <property type="taxonomic scope" value="Bacteria"/>
</dbReference>
<dbReference type="SUPFAM" id="SSF52540">
    <property type="entry name" value="P-loop containing nucleoside triphosphate hydrolases"/>
    <property type="match status" value="1"/>
</dbReference>
<dbReference type="Proteomes" id="UP000007177">
    <property type="component" value="Chromosome"/>
</dbReference>
<gene>
    <name evidence="2" type="ordered locus">Awo_c15600</name>
</gene>
<reference evidence="2 3" key="2">
    <citation type="journal article" date="2012" name="PLoS ONE">
        <title>An ancient pathway combining carbon dioxide fixation with the generation and utilization of a sodium ion gradient for ATP synthesis.</title>
        <authorList>
            <person name="Poehlein A."/>
            <person name="Schmidt S."/>
            <person name="Kaster A.K."/>
            <person name="Goenrich M."/>
            <person name="Vollmers J."/>
            <person name="Thurmer A."/>
            <person name="Bertsch J."/>
            <person name="Schuchmann K."/>
            <person name="Voigt B."/>
            <person name="Hecker M."/>
            <person name="Daniel R."/>
            <person name="Thauer R.K."/>
            <person name="Gottschalk G."/>
            <person name="Muller V."/>
        </authorList>
    </citation>
    <scope>NUCLEOTIDE SEQUENCE [LARGE SCALE GENOMIC DNA]</scope>
    <source>
        <strain evidence="3">ATCC 29683 / DSM 1030 / JCM 2381 / KCTC 1655 / WB1</strain>
    </source>
</reference>
<evidence type="ECO:0000313" key="3">
    <source>
        <dbReference type="Proteomes" id="UP000007177"/>
    </source>
</evidence>